<evidence type="ECO:0000259" key="4">
    <source>
        <dbReference type="PROSITE" id="PS51473"/>
    </source>
</evidence>
<dbReference type="AlphaFoldDB" id="A0A6A3BKP6"/>
<proteinExistence type="predicted"/>
<reference evidence="5" key="1">
    <citation type="submission" date="2019-09" db="EMBL/GenBank/DDBJ databases">
        <title>Draft genome information of white flower Hibiscus syriacus.</title>
        <authorList>
            <person name="Kim Y.-M."/>
        </authorList>
    </citation>
    <scope>NUCLEOTIDE SEQUENCE [LARGE SCALE GENOMIC DNA]</scope>
    <source>
        <strain evidence="5">YM2019G1</strain>
    </source>
</reference>
<evidence type="ECO:0000313" key="6">
    <source>
        <dbReference type="Proteomes" id="UP000436088"/>
    </source>
</evidence>
<dbReference type="InterPro" id="IPR038408">
    <property type="entry name" value="GNK2_sf"/>
</dbReference>
<evidence type="ECO:0000256" key="1">
    <source>
        <dbReference type="ARBA" id="ARBA00022729"/>
    </source>
</evidence>
<keyword evidence="3" id="KW-1133">Transmembrane helix</keyword>
<comment type="caution">
    <text evidence="5">The sequence shown here is derived from an EMBL/GenBank/DDBJ whole genome shotgun (WGS) entry which is preliminary data.</text>
</comment>
<keyword evidence="2" id="KW-0677">Repeat</keyword>
<dbReference type="CDD" id="cd23509">
    <property type="entry name" value="Gnk2-like"/>
    <property type="match status" value="1"/>
</dbReference>
<gene>
    <name evidence="5" type="ORF">F3Y22_tig00110114pilonHSYRG00535</name>
</gene>
<keyword evidence="3" id="KW-0472">Membrane</keyword>
<keyword evidence="1" id="KW-0732">Signal</keyword>
<evidence type="ECO:0000256" key="3">
    <source>
        <dbReference type="SAM" id="Phobius"/>
    </source>
</evidence>
<dbReference type="InterPro" id="IPR002902">
    <property type="entry name" value="GNK2"/>
</dbReference>
<name>A0A6A3BKP6_HIBSY</name>
<dbReference type="Gene3D" id="3.30.430.20">
    <property type="entry name" value="Gnk2 domain, C-X8-C-X2-C motif"/>
    <property type="match status" value="2"/>
</dbReference>
<dbReference type="Pfam" id="PF01657">
    <property type="entry name" value="Stress-antifung"/>
    <property type="match status" value="2"/>
</dbReference>
<dbReference type="Proteomes" id="UP000436088">
    <property type="component" value="Unassembled WGS sequence"/>
</dbReference>
<dbReference type="EMBL" id="VEPZ02000843">
    <property type="protein sequence ID" value="KAE8716647.1"/>
    <property type="molecule type" value="Genomic_DNA"/>
</dbReference>
<dbReference type="FunFam" id="3.30.430.20:FF:000020">
    <property type="entry name" value="Cysteine-rich repeat secretory protein 60"/>
    <property type="match status" value="1"/>
</dbReference>
<dbReference type="PROSITE" id="PS51473">
    <property type="entry name" value="GNK2"/>
    <property type="match status" value="1"/>
</dbReference>
<dbReference type="PANTHER" id="PTHR46238">
    <property type="entry name" value="REVERSE TRANSCRIPTASE DOMAIN-CONTAINING PROTEIN"/>
    <property type="match status" value="1"/>
</dbReference>
<feature type="transmembrane region" description="Helical" evidence="3">
    <location>
        <begin position="146"/>
        <end position="166"/>
    </location>
</feature>
<sequence>MPAPGSASQDTVYGLFQCRGDLNNEDCGRCVAKAMWAVISSSSDALARRDAVLGYLGVSDGTNKPFRIGGSGDLRGVAQCVGDLSPSECQDCLSEAIERLETDCAAAKWGDMYLAKCYARYSEGADHWHGGNDTNNNDDEEIEKTLAILIGLTAGVALIIVFVSFLSTLCEKDIEVYIEGNVLPSKDCFKYLGYMIHKDGDDDVTHRIKAGWLKWRAATGVLCDKKVSLKLKGKFYRMAIRLVLLYGSECWAIKKDHVRRMEAAEMRMLRWACGRTLWDMTPNSAIRMSLGVVLVSEKLREGRLRWFGHVLGRQPSNAVRRVELITADGAIRRGRPRRKWVDCLRSYLKDLALTDDMSSDRKIWRLKTRVAE</sequence>
<feature type="domain" description="Gnk2-homologous" evidence="4">
    <location>
        <begin position="12"/>
        <end position="126"/>
    </location>
</feature>
<evidence type="ECO:0000313" key="5">
    <source>
        <dbReference type="EMBL" id="KAE8716647.1"/>
    </source>
</evidence>
<evidence type="ECO:0000256" key="2">
    <source>
        <dbReference type="ARBA" id="ARBA00022737"/>
    </source>
</evidence>
<dbReference type="PANTHER" id="PTHR46238:SF11">
    <property type="entry name" value="AGAMOUS-LIKE MADS-BOX PROTEIN AGL16"/>
    <property type="match status" value="1"/>
</dbReference>
<protein>
    <submittedName>
        <fullName evidence="5">Peroxygenase 4-like isoform X1</fullName>
    </submittedName>
</protein>
<organism evidence="5 6">
    <name type="scientific">Hibiscus syriacus</name>
    <name type="common">Rose of Sharon</name>
    <dbReference type="NCBI Taxonomy" id="106335"/>
    <lineage>
        <taxon>Eukaryota</taxon>
        <taxon>Viridiplantae</taxon>
        <taxon>Streptophyta</taxon>
        <taxon>Embryophyta</taxon>
        <taxon>Tracheophyta</taxon>
        <taxon>Spermatophyta</taxon>
        <taxon>Magnoliopsida</taxon>
        <taxon>eudicotyledons</taxon>
        <taxon>Gunneridae</taxon>
        <taxon>Pentapetalae</taxon>
        <taxon>rosids</taxon>
        <taxon>malvids</taxon>
        <taxon>Malvales</taxon>
        <taxon>Malvaceae</taxon>
        <taxon>Malvoideae</taxon>
        <taxon>Hibiscus</taxon>
    </lineage>
</organism>
<accession>A0A6A3BKP6</accession>
<keyword evidence="6" id="KW-1185">Reference proteome</keyword>
<keyword evidence="3" id="KW-0812">Transmembrane</keyword>